<keyword evidence="2" id="KW-0699">rRNA-binding</keyword>
<dbReference type="InterPro" id="IPR013025">
    <property type="entry name" value="Ribosomal_uL23-like"/>
</dbReference>
<organism evidence="7 8">
    <name type="scientific">Chroomonas mesostigmatica CCMP1168</name>
    <dbReference type="NCBI Taxonomy" id="1195612"/>
    <lineage>
        <taxon>Eukaryota</taxon>
        <taxon>Cryptophyceae</taxon>
        <taxon>Pyrenomonadales</taxon>
        <taxon>Chroomonadaceae</taxon>
        <taxon>Chroomonas</taxon>
    </lineage>
</organism>
<evidence type="ECO:0000256" key="4">
    <source>
        <dbReference type="ARBA" id="ARBA00022980"/>
    </source>
</evidence>
<gene>
    <name evidence="7" type="primary">rpl23A</name>
    <name evidence="7" type="ORF">CMESO_428</name>
</gene>
<evidence type="ECO:0000256" key="5">
    <source>
        <dbReference type="ARBA" id="ARBA00023274"/>
    </source>
</evidence>
<keyword evidence="7" id="KW-0542">Nucleomorph</keyword>
<dbReference type="InterPro" id="IPR001014">
    <property type="entry name" value="Ribosomal_uL23_CS"/>
</dbReference>
<dbReference type="EMBL" id="CP003682">
    <property type="protein sequence ID" value="AFP65580.1"/>
    <property type="molecule type" value="Genomic_DNA"/>
</dbReference>
<dbReference type="GO" id="GO:0019843">
    <property type="term" value="F:rRNA binding"/>
    <property type="evidence" value="ECO:0007669"/>
    <property type="project" value="UniProtKB-KW"/>
</dbReference>
<dbReference type="Gene3D" id="3.30.70.330">
    <property type="match status" value="1"/>
</dbReference>
<evidence type="ECO:0000256" key="6">
    <source>
        <dbReference type="RuleBase" id="RU003934"/>
    </source>
</evidence>
<evidence type="ECO:0000313" key="8">
    <source>
        <dbReference type="Proteomes" id="UP000243348"/>
    </source>
</evidence>
<dbReference type="FunFam" id="3.30.70.330:FF:000532">
    <property type="entry name" value="50S ribosomal protein L23"/>
    <property type="match status" value="1"/>
</dbReference>
<dbReference type="GO" id="GO:0005840">
    <property type="term" value="C:ribosome"/>
    <property type="evidence" value="ECO:0007669"/>
    <property type="project" value="UniProtKB-KW"/>
</dbReference>
<keyword evidence="3" id="KW-0694">RNA-binding</keyword>
<evidence type="ECO:0000313" key="7">
    <source>
        <dbReference type="EMBL" id="AFP65580.1"/>
    </source>
</evidence>
<evidence type="ECO:0000256" key="2">
    <source>
        <dbReference type="ARBA" id="ARBA00022730"/>
    </source>
</evidence>
<keyword evidence="5 6" id="KW-0687">Ribonucleoprotein</keyword>
<dbReference type="PROSITE" id="PS00050">
    <property type="entry name" value="RIBOSOMAL_L23"/>
    <property type="match status" value="1"/>
</dbReference>
<geneLocation type="nucleomorph" evidence="7"/>
<dbReference type="HAMAP" id="MF_01369_A">
    <property type="entry name" value="Ribosomal_uL23_A"/>
    <property type="match status" value="1"/>
</dbReference>
<sequence length="105" mass="12176">MISKSTPKYSPKLLKSEKKKKNFSILKYPLTTETAIKKIQYTNTLFFIVENFSKKKQIKNSIKKFYKVNIKKVNTLIQLNGKKRAFVKLSPDCDALELANKIGFI</sequence>
<dbReference type="NCBIfam" id="NF011118">
    <property type="entry name" value="PRK14548.1"/>
    <property type="match status" value="1"/>
</dbReference>
<dbReference type="GO" id="GO:0003735">
    <property type="term" value="F:structural constituent of ribosome"/>
    <property type="evidence" value="ECO:0007669"/>
    <property type="project" value="InterPro"/>
</dbReference>
<dbReference type="PANTHER" id="PTHR11620">
    <property type="entry name" value="60S RIBOSOMAL PROTEIN L23A"/>
    <property type="match status" value="1"/>
</dbReference>
<dbReference type="GO" id="GO:0006412">
    <property type="term" value="P:translation"/>
    <property type="evidence" value="ECO:0007669"/>
    <property type="project" value="InterPro"/>
</dbReference>
<evidence type="ECO:0000256" key="1">
    <source>
        <dbReference type="ARBA" id="ARBA00006700"/>
    </source>
</evidence>
<keyword evidence="4 6" id="KW-0689">Ribosomal protein</keyword>
<dbReference type="InterPro" id="IPR012678">
    <property type="entry name" value="Ribosomal_uL23/eL15/eS24_sf"/>
</dbReference>
<reference evidence="7 8" key="1">
    <citation type="journal article" date="2012" name="Genome Biol. Evol.">
        <title>Nucleomorph genome sequence of the cryptophyte alga Chroomonas mesostigmatica CCMP1168 reveals lineage-specific gene loss and genome complexity.</title>
        <authorList>
            <person name="Moore C.E."/>
            <person name="Curtis B."/>
            <person name="Mills T."/>
            <person name="Tanifuji G."/>
            <person name="Archibald J.M."/>
        </authorList>
    </citation>
    <scope>NUCLEOTIDE SEQUENCE [LARGE SCALE GENOMIC DNA]</scope>
    <source>
        <strain evidence="7 8">CCMP1168</strain>
    </source>
</reference>
<dbReference type="GO" id="GO:1990904">
    <property type="term" value="C:ribonucleoprotein complex"/>
    <property type="evidence" value="ECO:0007669"/>
    <property type="project" value="UniProtKB-KW"/>
</dbReference>
<evidence type="ECO:0000256" key="3">
    <source>
        <dbReference type="ARBA" id="ARBA00022884"/>
    </source>
</evidence>
<dbReference type="Proteomes" id="UP000243348">
    <property type="component" value="Nucleomorph 3"/>
</dbReference>
<name>J7GAV2_9CRYP</name>
<dbReference type="Pfam" id="PF00276">
    <property type="entry name" value="Ribosomal_L23"/>
    <property type="match status" value="1"/>
</dbReference>
<proteinExistence type="inferred from homology"/>
<dbReference type="InterPro" id="IPR012677">
    <property type="entry name" value="Nucleotide-bd_a/b_plait_sf"/>
</dbReference>
<accession>J7GAV2</accession>
<comment type="similarity">
    <text evidence="1 6">Belongs to the universal ribosomal protein uL23 family.</text>
</comment>
<dbReference type="AlphaFoldDB" id="J7GAV2"/>
<protein>
    <submittedName>
        <fullName evidence="7">60S ribosomal protein L23A</fullName>
    </submittedName>
</protein>
<dbReference type="SUPFAM" id="SSF54189">
    <property type="entry name" value="Ribosomal proteins S24e, L23 and L15e"/>
    <property type="match status" value="1"/>
</dbReference>